<evidence type="ECO:0000256" key="3">
    <source>
        <dbReference type="ARBA" id="ARBA00022741"/>
    </source>
</evidence>
<dbReference type="Pfam" id="PF05192">
    <property type="entry name" value="MutS_III"/>
    <property type="match status" value="1"/>
</dbReference>
<keyword evidence="4 9" id="KW-0227">DNA damage</keyword>
<dbReference type="GO" id="GO:0006298">
    <property type="term" value="P:mismatch repair"/>
    <property type="evidence" value="ECO:0007669"/>
    <property type="project" value="UniProtKB-UniRule"/>
</dbReference>
<reference evidence="12 13" key="1">
    <citation type="submission" date="2018-09" db="EMBL/GenBank/DDBJ databases">
        <authorList>
            <person name="Zhu H."/>
        </authorList>
    </citation>
    <scope>NUCLEOTIDE SEQUENCE [LARGE SCALE GENOMIC DNA]</scope>
    <source>
        <strain evidence="12 13">K1W22B-8</strain>
    </source>
</reference>
<dbReference type="PANTHER" id="PTHR11361:SF34">
    <property type="entry name" value="DNA MISMATCH REPAIR PROTEIN MSH1, MITOCHONDRIAL"/>
    <property type="match status" value="1"/>
</dbReference>
<dbReference type="InterPro" id="IPR036187">
    <property type="entry name" value="DNA_mismatch_repair_MutS_sf"/>
</dbReference>
<evidence type="ECO:0000259" key="11">
    <source>
        <dbReference type="PROSITE" id="PS00486"/>
    </source>
</evidence>
<dbReference type="InterPro" id="IPR007695">
    <property type="entry name" value="DNA_mismatch_repair_MutS-lik_N"/>
</dbReference>
<proteinExistence type="inferred from homology"/>
<dbReference type="CDD" id="cd03284">
    <property type="entry name" value="ABC_MutS1"/>
    <property type="match status" value="1"/>
</dbReference>
<gene>
    <name evidence="9 12" type="primary">mutS</name>
    <name evidence="12" type="ORF">D3874_23310</name>
</gene>
<evidence type="ECO:0000313" key="12">
    <source>
        <dbReference type="EMBL" id="RJF90150.1"/>
    </source>
</evidence>
<keyword evidence="13" id="KW-1185">Reference proteome</keyword>
<dbReference type="SUPFAM" id="SSF53150">
    <property type="entry name" value="DNA repair protein MutS, domain II"/>
    <property type="match status" value="1"/>
</dbReference>
<dbReference type="InterPro" id="IPR000432">
    <property type="entry name" value="DNA_mismatch_repair_MutS_C"/>
</dbReference>
<dbReference type="Pfam" id="PF05190">
    <property type="entry name" value="MutS_IV"/>
    <property type="match status" value="1"/>
</dbReference>
<dbReference type="SMART" id="SM00534">
    <property type="entry name" value="MUTSac"/>
    <property type="match status" value="1"/>
</dbReference>
<dbReference type="Gene3D" id="6.10.140.430">
    <property type="match status" value="1"/>
</dbReference>
<keyword evidence="3 9" id="KW-0547">Nucleotide-binding</keyword>
<dbReference type="NCBIfam" id="NF003810">
    <property type="entry name" value="PRK05399.1"/>
    <property type="match status" value="1"/>
</dbReference>
<dbReference type="Gene3D" id="1.10.1420.10">
    <property type="match status" value="2"/>
</dbReference>
<comment type="caution">
    <text evidence="12">The sequence shown here is derived from an EMBL/GenBank/DDBJ whole genome shotgun (WGS) entry which is preliminary data.</text>
</comment>
<evidence type="ECO:0000313" key="13">
    <source>
        <dbReference type="Proteomes" id="UP000284605"/>
    </source>
</evidence>
<comment type="function">
    <text evidence="8 9">This protein is involved in the repair of mismatches in DNA. It is possible that it carries out the mismatch recognition step. This protein has a weak ATPase activity.</text>
</comment>
<evidence type="ECO:0000256" key="6">
    <source>
        <dbReference type="ARBA" id="ARBA00023125"/>
    </source>
</evidence>
<accession>A0A418WJI9</accession>
<dbReference type="SMART" id="SM00533">
    <property type="entry name" value="MUTSd"/>
    <property type="match status" value="1"/>
</dbReference>
<dbReference type="Pfam" id="PF00488">
    <property type="entry name" value="MutS_V"/>
    <property type="match status" value="1"/>
</dbReference>
<evidence type="ECO:0000256" key="5">
    <source>
        <dbReference type="ARBA" id="ARBA00022840"/>
    </source>
</evidence>
<keyword evidence="7 9" id="KW-0234">DNA repair</keyword>
<dbReference type="AlphaFoldDB" id="A0A418WJI9"/>
<evidence type="ECO:0000256" key="8">
    <source>
        <dbReference type="ARBA" id="ARBA00024647"/>
    </source>
</evidence>
<evidence type="ECO:0000256" key="9">
    <source>
        <dbReference type="HAMAP-Rule" id="MF_00096"/>
    </source>
</evidence>
<dbReference type="Gene3D" id="3.40.50.300">
    <property type="entry name" value="P-loop containing nucleotide triphosphate hydrolases"/>
    <property type="match status" value="1"/>
</dbReference>
<dbReference type="InterPro" id="IPR005748">
    <property type="entry name" value="DNA_mismatch_repair_MutS"/>
</dbReference>
<dbReference type="InterPro" id="IPR016151">
    <property type="entry name" value="DNA_mismatch_repair_MutS_N"/>
</dbReference>
<feature type="domain" description="DNA mismatch repair proteins mutS family" evidence="11">
    <location>
        <begin position="697"/>
        <end position="713"/>
    </location>
</feature>
<dbReference type="SUPFAM" id="SSF55271">
    <property type="entry name" value="DNA repair protein MutS, domain I"/>
    <property type="match status" value="1"/>
</dbReference>
<dbReference type="GO" id="GO:0030983">
    <property type="term" value="F:mismatched DNA binding"/>
    <property type="evidence" value="ECO:0007669"/>
    <property type="project" value="InterPro"/>
</dbReference>
<dbReference type="FunFam" id="3.40.1170.10:FF:000001">
    <property type="entry name" value="DNA mismatch repair protein MutS"/>
    <property type="match status" value="1"/>
</dbReference>
<dbReference type="InterPro" id="IPR027417">
    <property type="entry name" value="P-loop_NTPase"/>
</dbReference>
<organism evidence="12 13">
    <name type="scientific">Oleomonas cavernae</name>
    <dbReference type="NCBI Taxonomy" id="2320859"/>
    <lineage>
        <taxon>Bacteria</taxon>
        <taxon>Pseudomonadati</taxon>
        <taxon>Pseudomonadota</taxon>
        <taxon>Alphaproteobacteria</taxon>
        <taxon>Acetobacterales</taxon>
        <taxon>Acetobacteraceae</taxon>
        <taxon>Oleomonas</taxon>
    </lineage>
</organism>
<comment type="similarity">
    <text evidence="1 9 10">Belongs to the DNA mismatch repair MutS family.</text>
</comment>
<dbReference type="SUPFAM" id="SSF48334">
    <property type="entry name" value="DNA repair protein MutS, domain III"/>
    <property type="match status" value="1"/>
</dbReference>
<dbReference type="GO" id="GO:0005829">
    <property type="term" value="C:cytosol"/>
    <property type="evidence" value="ECO:0007669"/>
    <property type="project" value="TreeGrafter"/>
</dbReference>
<protein>
    <recommendedName>
        <fullName evidence="2 9">DNA mismatch repair protein MutS</fullName>
    </recommendedName>
</protein>
<evidence type="ECO:0000256" key="4">
    <source>
        <dbReference type="ARBA" id="ARBA00022763"/>
    </source>
</evidence>
<feature type="binding site" evidence="9">
    <location>
        <begin position="623"/>
        <end position="630"/>
    </location>
    <ligand>
        <name>ATP</name>
        <dbReference type="ChEBI" id="CHEBI:30616"/>
    </ligand>
</feature>
<dbReference type="InterPro" id="IPR045076">
    <property type="entry name" value="MutS"/>
</dbReference>
<dbReference type="HAMAP" id="MF_00096">
    <property type="entry name" value="MutS"/>
    <property type="match status" value="1"/>
</dbReference>
<dbReference type="InterPro" id="IPR007696">
    <property type="entry name" value="DNA_mismatch_repair_MutS_core"/>
</dbReference>
<dbReference type="GO" id="GO:0003684">
    <property type="term" value="F:damaged DNA binding"/>
    <property type="evidence" value="ECO:0007669"/>
    <property type="project" value="UniProtKB-UniRule"/>
</dbReference>
<dbReference type="InterPro" id="IPR007860">
    <property type="entry name" value="DNA_mmatch_repair_MutS_con_dom"/>
</dbReference>
<keyword evidence="6 9" id="KW-0238">DNA-binding</keyword>
<dbReference type="PANTHER" id="PTHR11361">
    <property type="entry name" value="DNA MISMATCH REPAIR PROTEIN MUTS FAMILY MEMBER"/>
    <property type="match status" value="1"/>
</dbReference>
<evidence type="ECO:0000256" key="2">
    <source>
        <dbReference type="ARBA" id="ARBA00021982"/>
    </source>
</evidence>
<dbReference type="EMBL" id="QYUK01000011">
    <property type="protein sequence ID" value="RJF90150.1"/>
    <property type="molecule type" value="Genomic_DNA"/>
</dbReference>
<dbReference type="Gene3D" id="3.30.420.110">
    <property type="entry name" value="MutS, connector domain"/>
    <property type="match status" value="1"/>
</dbReference>
<dbReference type="InterPro" id="IPR017261">
    <property type="entry name" value="DNA_mismatch_repair_MutS/MSH"/>
</dbReference>
<keyword evidence="5 9" id="KW-0067">ATP-binding</keyword>
<dbReference type="OrthoDB" id="9802448at2"/>
<dbReference type="Proteomes" id="UP000284605">
    <property type="component" value="Unassembled WGS sequence"/>
</dbReference>
<dbReference type="InterPro" id="IPR036678">
    <property type="entry name" value="MutS_con_dom_sf"/>
</dbReference>
<dbReference type="InterPro" id="IPR007861">
    <property type="entry name" value="DNA_mismatch_repair_MutS_clamp"/>
</dbReference>
<dbReference type="GO" id="GO:0140664">
    <property type="term" value="F:ATP-dependent DNA damage sensor activity"/>
    <property type="evidence" value="ECO:0007669"/>
    <property type="project" value="InterPro"/>
</dbReference>
<dbReference type="NCBIfam" id="TIGR01070">
    <property type="entry name" value="mutS1"/>
    <property type="match status" value="1"/>
</dbReference>
<evidence type="ECO:0000256" key="1">
    <source>
        <dbReference type="ARBA" id="ARBA00006271"/>
    </source>
</evidence>
<dbReference type="PROSITE" id="PS00486">
    <property type="entry name" value="DNA_MISMATCH_REPAIR_2"/>
    <property type="match status" value="1"/>
</dbReference>
<dbReference type="SUPFAM" id="SSF52540">
    <property type="entry name" value="P-loop containing nucleoside triphosphate hydrolases"/>
    <property type="match status" value="1"/>
</dbReference>
<dbReference type="FunFam" id="3.40.50.300:FF:000870">
    <property type="entry name" value="MutS protein homolog 4"/>
    <property type="match status" value="1"/>
</dbReference>
<dbReference type="PIRSF" id="PIRSF037677">
    <property type="entry name" value="DNA_mis_repair_Msh6"/>
    <property type="match status" value="1"/>
</dbReference>
<sequence>MMVQYLAIKAAHPGSLLFYRMGDFYELFFEDAEAASAALDITLTKRGKHLGQDIAMCGVPVHAADAYLSRLIRKGFKVAIGEQVEDPAEAKKRGGKSVVKREVVRIVTPGTLTEETLLDARANNLLAAIGGAEGRLGLAWADVSTGLFEVTAIEAEQLGAELARLAPGEILLSDRRFDDPAIKALDGAIDDRITPLPASRFDSTAGERRLKEIFAVGTLDGYGAFSRAELSALGAVIAYVELTQKGRLARLRPPRRVAAGSTMAIDAATRRSLEITQGPDGGRSGSLLAVIDETVTGAGARLLRFHLSAPLTQVAAIEQRLDMVDHLLRQADLRRSLRAALRRLPDLERALARLALGRGGPRDLAAIGAGLGLLPEVARLFSAADLNPPPAGLIAALNRFGDHGELAAMLAAAIVAEPPALARDGGFIAAGHYPALDEERRLRDEGRRLVAALEARLKGDTGIGALKVRHNNVLGYHIEVTPLHADKLGADSRFIHRQTLGSAVRFTTVELSELADRIARAGDKAIAMEVELFDGLVARVLAAAGTIADAALGLAEIDVAAALAELAEKRRYTRPRVEDSTAFSIEAGRHPVVEAGFGAGREGDFVANDCDLGPGNRLWLLTGPNMAGKSTFLRQNALIAVMAQMGSFVPAASARIGVVDRLFSRVGAADDLARGRSTFMVEMVEAAAILNQATPRSLVILDELGRGTATYDGLSIAWAAIEQLHDVNRSRALFATHYHELTILAERLAEVAAHTVKVREWKGDVVFLHEVVRGTADRSYGIQVARLAGLPPAVIARAEDVLHRLESGAAAPGGGRPDMAALADDLPLFAALAARPRPVQAAPADPAAAATLDAVKTLDPDAMTPREALDALYRLKALGHTDR</sequence>
<dbReference type="Pfam" id="PF05188">
    <property type="entry name" value="MutS_II"/>
    <property type="match status" value="1"/>
</dbReference>
<evidence type="ECO:0000256" key="10">
    <source>
        <dbReference type="RuleBase" id="RU003756"/>
    </source>
</evidence>
<dbReference type="GO" id="GO:0005524">
    <property type="term" value="F:ATP binding"/>
    <property type="evidence" value="ECO:0007669"/>
    <property type="project" value="UniProtKB-UniRule"/>
</dbReference>
<evidence type="ECO:0000256" key="7">
    <source>
        <dbReference type="ARBA" id="ARBA00023204"/>
    </source>
</evidence>
<dbReference type="Gene3D" id="3.40.1170.10">
    <property type="entry name" value="DNA repair protein MutS, domain I"/>
    <property type="match status" value="1"/>
</dbReference>
<name>A0A418WJI9_9PROT</name>
<dbReference type="Pfam" id="PF01624">
    <property type="entry name" value="MutS_I"/>
    <property type="match status" value="1"/>
</dbReference>